<reference evidence="2 5" key="1">
    <citation type="submission" date="2023-04" db="EMBL/GenBank/DDBJ databases">
        <authorList>
            <consortium name="ELIXIR-Norway"/>
        </authorList>
    </citation>
    <scope>NUCLEOTIDE SEQUENCE [LARGE SCALE GENOMIC DNA]</scope>
</reference>
<evidence type="ECO:0000313" key="4">
    <source>
        <dbReference type="EMBL" id="CAI9151616.1"/>
    </source>
</evidence>
<sequence>MSASVVWVIGWFHLWARTAEMGILGGLGKKKLSLVLLNPLFLSGDAWEDCYQEPVSFPASEVPTSQAQLQKSTHVTECLQWQLDQHLDCGDSKPILGLSSINWAFTTNPDSGNQGPLFLGKKEKGIRKLWSMCWSSQSCGWRRQRASPKRAVGPVETRDPLPE</sequence>
<evidence type="ECO:0000313" key="5">
    <source>
        <dbReference type="Proteomes" id="UP001176941"/>
    </source>
</evidence>
<evidence type="ECO:0000256" key="1">
    <source>
        <dbReference type="SAM" id="SignalP"/>
    </source>
</evidence>
<accession>A0ABN8XQE0</accession>
<dbReference type="EMBL" id="OX459937">
    <property type="protein sequence ID" value="CAI9151615.1"/>
    <property type="molecule type" value="Genomic_DNA"/>
</dbReference>
<gene>
    <name evidence="2" type="ORF">MRATA1EN1_LOCUS575</name>
    <name evidence="3" type="ORF">MRATA1EN1_LOCUS577</name>
    <name evidence="4" type="ORF">MRATA1EN1_LOCUS578</name>
</gene>
<proteinExistence type="predicted"/>
<feature type="signal peptide" evidence="1">
    <location>
        <begin position="1"/>
        <end position="21"/>
    </location>
</feature>
<dbReference type="Proteomes" id="UP001176941">
    <property type="component" value="Chromosome 1"/>
</dbReference>
<organism evidence="2 5">
    <name type="scientific">Rangifer tarandus platyrhynchus</name>
    <name type="common">Svalbard reindeer</name>
    <dbReference type="NCBI Taxonomy" id="3082113"/>
    <lineage>
        <taxon>Eukaryota</taxon>
        <taxon>Metazoa</taxon>
        <taxon>Chordata</taxon>
        <taxon>Craniata</taxon>
        <taxon>Vertebrata</taxon>
        <taxon>Euteleostomi</taxon>
        <taxon>Mammalia</taxon>
        <taxon>Eutheria</taxon>
        <taxon>Laurasiatheria</taxon>
        <taxon>Artiodactyla</taxon>
        <taxon>Ruminantia</taxon>
        <taxon>Pecora</taxon>
        <taxon>Cervidae</taxon>
        <taxon>Odocoileinae</taxon>
        <taxon>Rangifer</taxon>
    </lineage>
</organism>
<protein>
    <submittedName>
        <fullName evidence="2">Uncharacterized protein</fullName>
    </submittedName>
</protein>
<name>A0ABN8XQE0_RANTA</name>
<keyword evidence="1" id="KW-0732">Signal</keyword>
<keyword evidence="5" id="KW-1185">Reference proteome</keyword>
<dbReference type="EMBL" id="OX459937">
    <property type="protein sequence ID" value="CAI9151616.1"/>
    <property type="molecule type" value="Genomic_DNA"/>
</dbReference>
<feature type="chain" id="PRO_5045028848" evidence="1">
    <location>
        <begin position="22"/>
        <end position="163"/>
    </location>
</feature>
<dbReference type="EMBL" id="OX459937">
    <property type="protein sequence ID" value="CAI9151613.1"/>
    <property type="molecule type" value="Genomic_DNA"/>
</dbReference>
<evidence type="ECO:0000313" key="3">
    <source>
        <dbReference type="EMBL" id="CAI9151615.1"/>
    </source>
</evidence>
<evidence type="ECO:0000313" key="2">
    <source>
        <dbReference type="EMBL" id="CAI9151613.1"/>
    </source>
</evidence>